<dbReference type="Pfam" id="PF07702">
    <property type="entry name" value="UTRA"/>
    <property type="match status" value="1"/>
</dbReference>
<organism evidence="5 8">
    <name type="scientific">Paraburkholderia bryophila</name>
    <dbReference type="NCBI Taxonomy" id="420952"/>
    <lineage>
        <taxon>Bacteria</taxon>
        <taxon>Pseudomonadati</taxon>
        <taxon>Pseudomonadota</taxon>
        <taxon>Betaproteobacteria</taxon>
        <taxon>Burkholderiales</taxon>
        <taxon>Burkholderiaceae</taxon>
        <taxon>Paraburkholderia</taxon>
    </lineage>
</organism>
<dbReference type="Gene3D" id="1.10.10.10">
    <property type="entry name" value="Winged helix-like DNA-binding domain superfamily/Winged helix DNA-binding domain"/>
    <property type="match status" value="1"/>
</dbReference>
<dbReference type="SMART" id="SM00866">
    <property type="entry name" value="UTRA"/>
    <property type="match status" value="1"/>
</dbReference>
<dbReference type="EMBL" id="JACCAU010000001">
    <property type="protein sequence ID" value="NYH15268.1"/>
    <property type="molecule type" value="Genomic_DNA"/>
</dbReference>
<dbReference type="InterPro" id="IPR050679">
    <property type="entry name" value="Bact_HTH_transcr_reg"/>
</dbReference>
<dbReference type="Pfam" id="PF00392">
    <property type="entry name" value="GntR"/>
    <property type="match status" value="1"/>
</dbReference>
<dbReference type="SUPFAM" id="SSF46785">
    <property type="entry name" value="Winged helix' DNA-binding domain"/>
    <property type="match status" value="1"/>
</dbReference>
<dbReference type="GO" id="GO:0003700">
    <property type="term" value="F:DNA-binding transcription factor activity"/>
    <property type="evidence" value="ECO:0007669"/>
    <property type="project" value="InterPro"/>
</dbReference>
<dbReference type="RefSeq" id="WP_179710960.1">
    <property type="nucleotide sequence ID" value="NZ_JACCAS010000002.1"/>
</dbReference>
<dbReference type="EMBL" id="JACCAS010000002">
    <property type="protein sequence ID" value="NYH26424.1"/>
    <property type="molecule type" value="Genomic_DNA"/>
</dbReference>
<dbReference type="GO" id="GO:0045892">
    <property type="term" value="P:negative regulation of DNA-templated transcription"/>
    <property type="evidence" value="ECO:0007669"/>
    <property type="project" value="TreeGrafter"/>
</dbReference>
<dbReference type="GO" id="GO:0003677">
    <property type="term" value="F:DNA binding"/>
    <property type="evidence" value="ECO:0007669"/>
    <property type="project" value="UniProtKB-KW"/>
</dbReference>
<evidence type="ECO:0000313" key="5">
    <source>
        <dbReference type="EMBL" id="NYH15268.1"/>
    </source>
</evidence>
<keyword evidence="3" id="KW-0804">Transcription</keyword>
<evidence type="ECO:0000313" key="6">
    <source>
        <dbReference type="EMBL" id="NYH26424.1"/>
    </source>
</evidence>
<dbReference type="Proteomes" id="UP000572540">
    <property type="component" value="Unassembled WGS sequence"/>
</dbReference>
<protein>
    <submittedName>
        <fullName evidence="5">GntR family transcriptional regulator</fullName>
    </submittedName>
</protein>
<evidence type="ECO:0000256" key="3">
    <source>
        <dbReference type="ARBA" id="ARBA00023163"/>
    </source>
</evidence>
<dbReference type="PANTHER" id="PTHR44846:SF1">
    <property type="entry name" value="MANNOSYL-D-GLYCERATE TRANSPORT_METABOLISM SYSTEM REPRESSOR MNGR-RELATED"/>
    <property type="match status" value="1"/>
</dbReference>
<dbReference type="PANTHER" id="PTHR44846">
    <property type="entry name" value="MANNOSYL-D-GLYCERATE TRANSPORT/METABOLISM SYSTEM REPRESSOR MNGR-RELATED"/>
    <property type="match status" value="1"/>
</dbReference>
<dbReference type="CDD" id="cd07377">
    <property type="entry name" value="WHTH_GntR"/>
    <property type="match status" value="1"/>
</dbReference>
<dbReference type="Proteomes" id="UP000540929">
    <property type="component" value="Unassembled WGS sequence"/>
</dbReference>
<dbReference type="SUPFAM" id="SSF64288">
    <property type="entry name" value="Chorismate lyase-like"/>
    <property type="match status" value="1"/>
</dbReference>
<keyword evidence="1" id="KW-0805">Transcription regulation</keyword>
<proteinExistence type="predicted"/>
<evidence type="ECO:0000259" key="4">
    <source>
        <dbReference type="PROSITE" id="PS50949"/>
    </source>
</evidence>
<dbReference type="PROSITE" id="PS50949">
    <property type="entry name" value="HTH_GNTR"/>
    <property type="match status" value="1"/>
</dbReference>
<dbReference type="AlphaFoldDB" id="A0A7Y9W7P0"/>
<dbReference type="Gene3D" id="3.40.1410.10">
    <property type="entry name" value="Chorismate lyase-like"/>
    <property type="match status" value="1"/>
</dbReference>
<dbReference type="SMART" id="SM00345">
    <property type="entry name" value="HTH_GNTR"/>
    <property type="match status" value="1"/>
</dbReference>
<reference evidence="7 8" key="1">
    <citation type="submission" date="2020-07" db="EMBL/GenBank/DDBJ databases">
        <title>Exploring microbial biodiversity for novel pathways involved in the catabolism of aromatic compounds derived from lignin.</title>
        <authorList>
            <person name="Elkins J."/>
        </authorList>
    </citation>
    <scope>NUCLEOTIDE SEQUENCE [LARGE SCALE GENOMIC DNA]</scope>
    <source>
        <strain evidence="5 8">H2C3B</strain>
        <strain evidence="6 7">H2C3C</strain>
    </source>
</reference>
<dbReference type="PRINTS" id="PR00035">
    <property type="entry name" value="HTHGNTR"/>
</dbReference>
<dbReference type="InterPro" id="IPR036388">
    <property type="entry name" value="WH-like_DNA-bd_sf"/>
</dbReference>
<dbReference type="InterPro" id="IPR028978">
    <property type="entry name" value="Chorismate_lyase_/UTRA_dom_sf"/>
</dbReference>
<keyword evidence="2" id="KW-0238">DNA-binding</keyword>
<dbReference type="InterPro" id="IPR000524">
    <property type="entry name" value="Tscrpt_reg_HTH_GntR"/>
</dbReference>
<evidence type="ECO:0000313" key="8">
    <source>
        <dbReference type="Proteomes" id="UP000572540"/>
    </source>
</evidence>
<evidence type="ECO:0000256" key="2">
    <source>
        <dbReference type="ARBA" id="ARBA00023125"/>
    </source>
</evidence>
<name>A0A7Y9W7P0_9BURK</name>
<keyword evidence="7" id="KW-1185">Reference proteome</keyword>
<sequence length="244" mass="27152">MDRRLRLLQLDEADATPLYVQLARKLTSAIESGQWLAGEALPSERTLVETLGISRVTARNAMQVLDDQGAIRRTRGAGTFIAPKFEQRLSRLDNFSEMVRPHGLTPVSELIASARRLATDAERTALALGDGDEVIVVTRLRKADDMVISRDSSVLPASVLPAAERIGESLYAYLDRIDKPVLRALQHFRATVADAELAMQLDVPVGEPLLLVSRLGFTHNDVPVESTQTWCINDYYDFVIELRR</sequence>
<accession>A0A7Y9W7P0</accession>
<dbReference type="InterPro" id="IPR036390">
    <property type="entry name" value="WH_DNA-bd_sf"/>
</dbReference>
<gene>
    <name evidence="6" type="ORF">GGD40_005995</name>
    <name evidence="5" type="ORF">GGD41_002496</name>
</gene>
<evidence type="ECO:0000256" key="1">
    <source>
        <dbReference type="ARBA" id="ARBA00023015"/>
    </source>
</evidence>
<comment type="caution">
    <text evidence="5">The sequence shown here is derived from an EMBL/GenBank/DDBJ whole genome shotgun (WGS) entry which is preliminary data.</text>
</comment>
<feature type="domain" description="HTH gntR-type" evidence="4">
    <location>
        <begin position="16"/>
        <end position="84"/>
    </location>
</feature>
<evidence type="ECO:0000313" key="7">
    <source>
        <dbReference type="Proteomes" id="UP000540929"/>
    </source>
</evidence>
<dbReference type="InterPro" id="IPR011663">
    <property type="entry name" value="UTRA"/>
</dbReference>